<proteinExistence type="predicted"/>
<sequence length="51" mass="5838">MGQEEFSLKFEIPRVAKVQFPKGSRIAFNFIVNSIEKLYYGVLSEQAKVSI</sequence>
<organism evidence="1 2">
    <name type="scientific">Aspergillus tanneri</name>
    <dbReference type="NCBI Taxonomy" id="1220188"/>
    <lineage>
        <taxon>Eukaryota</taxon>
        <taxon>Fungi</taxon>
        <taxon>Dikarya</taxon>
        <taxon>Ascomycota</taxon>
        <taxon>Pezizomycotina</taxon>
        <taxon>Eurotiomycetes</taxon>
        <taxon>Eurotiomycetidae</taxon>
        <taxon>Eurotiales</taxon>
        <taxon>Aspergillaceae</taxon>
        <taxon>Aspergillus</taxon>
        <taxon>Aspergillus subgen. Circumdati</taxon>
    </lineage>
</organism>
<dbReference type="VEuPathDB" id="FungiDB:EYZ11_006780"/>
<reference evidence="1 2" key="1">
    <citation type="submission" date="2019-03" db="EMBL/GenBank/DDBJ databases">
        <title>The genome sequence of a newly discovered highly antifungal drug resistant Aspergillus species, Aspergillus tanneri NIH 1004.</title>
        <authorList>
            <person name="Mounaud S."/>
            <person name="Singh I."/>
            <person name="Joardar V."/>
            <person name="Pakala S."/>
            <person name="Pakala S."/>
            <person name="Venepally P."/>
            <person name="Hoover J."/>
            <person name="Nierman W."/>
            <person name="Chung J."/>
            <person name="Losada L."/>
        </authorList>
    </citation>
    <scope>NUCLEOTIDE SEQUENCE [LARGE SCALE GENOMIC DNA]</scope>
    <source>
        <strain evidence="1 2">NIH1004</strain>
    </source>
</reference>
<protein>
    <submittedName>
        <fullName evidence="1">Uncharacterized protein</fullName>
    </submittedName>
</protein>
<evidence type="ECO:0000313" key="2">
    <source>
        <dbReference type="Proteomes" id="UP000308092"/>
    </source>
</evidence>
<gene>
    <name evidence="1" type="ORF">EYZ11_006780</name>
</gene>
<keyword evidence="2" id="KW-1185">Reference proteome</keyword>
<dbReference type="EMBL" id="SOSA01000247">
    <property type="protein sequence ID" value="THC93740.1"/>
    <property type="molecule type" value="Genomic_DNA"/>
</dbReference>
<evidence type="ECO:0000313" key="1">
    <source>
        <dbReference type="EMBL" id="THC93740.1"/>
    </source>
</evidence>
<name>A0A4S3JEY2_9EURO</name>
<dbReference type="Proteomes" id="UP000308092">
    <property type="component" value="Unassembled WGS sequence"/>
</dbReference>
<dbReference type="AlphaFoldDB" id="A0A4S3JEY2"/>
<accession>A0A4S3JEY2</accession>
<comment type="caution">
    <text evidence="1">The sequence shown here is derived from an EMBL/GenBank/DDBJ whole genome shotgun (WGS) entry which is preliminary data.</text>
</comment>